<dbReference type="CDD" id="cd04301">
    <property type="entry name" value="NAT_SF"/>
    <property type="match status" value="1"/>
</dbReference>
<dbReference type="PROSITE" id="PS51186">
    <property type="entry name" value="GNAT"/>
    <property type="match status" value="1"/>
</dbReference>
<dbReference type="RefSeq" id="WP_264226804.1">
    <property type="nucleotide sequence ID" value="NZ_CP107716.1"/>
</dbReference>
<gene>
    <name evidence="2" type="ORF">OF122_05485</name>
</gene>
<evidence type="ECO:0000313" key="2">
    <source>
        <dbReference type="EMBL" id="UYQ73216.1"/>
    </source>
</evidence>
<evidence type="ECO:0000313" key="3">
    <source>
        <dbReference type="Proteomes" id="UP001163882"/>
    </source>
</evidence>
<feature type="domain" description="N-acetyltransferase" evidence="1">
    <location>
        <begin position="23"/>
        <end position="153"/>
    </location>
</feature>
<organism evidence="2 3">
    <name type="scientific">Pelagibacterium flavum</name>
    <dbReference type="NCBI Taxonomy" id="2984530"/>
    <lineage>
        <taxon>Bacteria</taxon>
        <taxon>Pseudomonadati</taxon>
        <taxon>Pseudomonadota</taxon>
        <taxon>Alphaproteobacteria</taxon>
        <taxon>Hyphomicrobiales</taxon>
        <taxon>Devosiaceae</taxon>
        <taxon>Pelagibacterium</taxon>
    </lineage>
</organism>
<dbReference type="SUPFAM" id="SSF55729">
    <property type="entry name" value="Acyl-CoA N-acyltransferases (Nat)"/>
    <property type="match status" value="1"/>
</dbReference>
<dbReference type="EMBL" id="CP107716">
    <property type="protein sequence ID" value="UYQ73216.1"/>
    <property type="molecule type" value="Genomic_DNA"/>
</dbReference>
<dbReference type="Proteomes" id="UP001163882">
    <property type="component" value="Chromosome"/>
</dbReference>
<dbReference type="Pfam" id="PF00583">
    <property type="entry name" value="Acetyltransf_1"/>
    <property type="match status" value="1"/>
</dbReference>
<protein>
    <submittedName>
        <fullName evidence="2">GNAT family N-acetyltransferase</fullName>
    </submittedName>
</protein>
<sequence>MDLLVRLYDLPRYDYARVAGQGTTLRRALPPERGLVADWVEAHFSRHWRSEVEVGFSHQPIDVWVATDTTGLLGFACGDVTARGFFGPTGVLESARGRGIGEALLFRTLEDLRDRGFAYAVIGDPGPVAFYKKKLDAIEIPHSKPGIYKDMLK</sequence>
<name>A0ABY6IRG4_9HYPH</name>
<accession>A0ABY6IRG4</accession>
<dbReference type="Gene3D" id="3.40.630.30">
    <property type="match status" value="1"/>
</dbReference>
<dbReference type="InterPro" id="IPR016181">
    <property type="entry name" value="Acyl_CoA_acyltransferase"/>
</dbReference>
<keyword evidence="3" id="KW-1185">Reference proteome</keyword>
<reference evidence="2" key="1">
    <citation type="submission" date="2022-10" db="EMBL/GenBank/DDBJ databases">
        <title>YIM 151497 complete genome.</title>
        <authorList>
            <person name="Chen X."/>
        </authorList>
    </citation>
    <scope>NUCLEOTIDE SEQUENCE</scope>
    <source>
        <strain evidence="2">YIM 151497</strain>
    </source>
</reference>
<evidence type="ECO:0000259" key="1">
    <source>
        <dbReference type="PROSITE" id="PS51186"/>
    </source>
</evidence>
<proteinExistence type="predicted"/>
<dbReference type="InterPro" id="IPR000182">
    <property type="entry name" value="GNAT_dom"/>
</dbReference>